<evidence type="ECO:0000259" key="1">
    <source>
        <dbReference type="SMART" id="SM00954"/>
    </source>
</evidence>
<proteinExistence type="predicted"/>
<dbReference type="Gene3D" id="3.30.460.10">
    <property type="entry name" value="Beta Polymerase, domain 2"/>
    <property type="match status" value="1"/>
</dbReference>
<dbReference type="GO" id="GO:0008893">
    <property type="term" value="F:guanosine-3',5'-bis(diphosphate) 3'-diphosphatase activity"/>
    <property type="evidence" value="ECO:0007669"/>
    <property type="project" value="TreeGrafter"/>
</dbReference>
<dbReference type="SMART" id="SM00954">
    <property type="entry name" value="RelA_SpoT"/>
    <property type="match status" value="1"/>
</dbReference>
<dbReference type="GO" id="GO:0015969">
    <property type="term" value="P:guanosine tetraphosphate metabolic process"/>
    <property type="evidence" value="ECO:0007669"/>
    <property type="project" value="InterPro"/>
</dbReference>
<protein>
    <submittedName>
        <fullName evidence="2">Guanosine-3',5'-bis(Diphosphate) 3'-diphosphatase</fullName>
    </submittedName>
</protein>
<dbReference type="CDD" id="cd05399">
    <property type="entry name" value="NT_Rel-Spo_like"/>
    <property type="match status" value="1"/>
</dbReference>
<feature type="non-terminal residue" evidence="2">
    <location>
        <position position="110"/>
    </location>
</feature>
<dbReference type="Pfam" id="PF04607">
    <property type="entry name" value="RelA_SpoT"/>
    <property type="match status" value="1"/>
</dbReference>
<dbReference type="PANTHER" id="PTHR21262">
    <property type="entry name" value="GUANOSINE-3',5'-BIS DIPHOSPHATE 3'-PYROPHOSPHOHYDROLASE"/>
    <property type="match status" value="1"/>
</dbReference>
<dbReference type="Proteomes" id="UP000429785">
    <property type="component" value="Unassembled WGS sequence"/>
</dbReference>
<dbReference type="InterPro" id="IPR043519">
    <property type="entry name" value="NT_sf"/>
</dbReference>
<evidence type="ECO:0000313" key="3">
    <source>
        <dbReference type="Proteomes" id="UP000429785"/>
    </source>
</evidence>
<dbReference type="GO" id="GO:0008728">
    <property type="term" value="F:GTP diphosphokinase activity"/>
    <property type="evidence" value="ECO:0007669"/>
    <property type="project" value="TreeGrafter"/>
</dbReference>
<dbReference type="AlphaFoldDB" id="A0A6I1DX38"/>
<dbReference type="GO" id="GO:0042594">
    <property type="term" value="P:response to starvation"/>
    <property type="evidence" value="ECO:0007669"/>
    <property type="project" value="TreeGrafter"/>
</dbReference>
<evidence type="ECO:0000313" key="2">
    <source>
        <dbReference type="EMBL" id="KAB7520830.1"/>
    </source>
</evidence>
<dbReference type="SUPFAM" id="SSF81301">
    <property type="entry name" value="Nucleotidyltransferase"/>
    <property type="match status" value="1"/>
</dbReference>
<organism evidence="2 3">
    <name type="scientific">Flagellimonas olearia</name>
    <dbReference type="NCBI Taxonomy" id="552546"/>
    <lineage>
        <taxon>Bacteria</taxon>
        <taxon>Pseudomonadati</taxon>
        <taxon>Bacteroidota</taxon>
        <taxon>Flavobacteriia</taxon>
        <taxon>Flavobacteriales</taxon>
        <taxon>Flavobacteriaceae</taxon>
        <taxon>Flagellimonas</taxon>
    </lineage>
</organism>
<dbReference type="PANTHER" id="PTHR21262:SF36">
    <property type="entry name" value="BIFUNCTIONAL (P)PPGPP SYNTHASE_HYDROLASE SPOT"/>
    <property type="match status" value="1"/>
</dbReference>
<feature type="non-terminal residue" evidence="2">
    <location>
        <position position="1"/>
    </location>
</feature>
<gene>
    <name evidence="2" type="ORF">F8C76_18280</name>
</gene>
<dbReference type="InterPro" id="IPR007685">
    <property type="entry name" value="RelA_SpoT"/>
</dbReference>
<dbReference type="GO" id="GO:0005886">
    <property type="term" value="C:plasma membrane"/>
    <property type="evidence" value="ECO:0007669"/>
    <property type="project" value="TreeGrafter"/>
</dbReference>
<name>A0A6I1DX38_9FLAO</name>
<comment type="caution">
    <text evidence="2">The sequence shown here is derived from an EMBL/GenBank/DDBJ whole genome shotgun (WGS) entry which is preliminary data.</text>
</comment>
<reference evidence="2 3" key="1">
    <citation type="submission" date="2019-10" db="EMBL/GenBank/DDBJ databases">
        <title>Muricauda olearia CL-SS4 JCM15563 genome.</title>
        <authorList>
            <person name="Liu L."/>
        </authorList>
    </citation>
    <scope>NUCLEOTIDE SEQUENCE [LARGE SCALE GENOMIC DNA]</scope>
    <source>
        <strain evidence="2 3">CL-SS4</strain>
    </source>
</reference>
<feature type="domain" description="RelA/SpoT" evidence="1">
    <location>
        <begin position="1"/>
        <end position="55"/>
    </location>
</feature>
<sequence length="110" mass="12546">FKDYIAIPKANGYQSLHTTLKARSGIPLEMQIRTEEMEAMANNGIAAHWLYKSDDEPGSPTHSRTQSWMQRLLELQQKTGNSMEFIENVKVDLFPDEAYVFTPTGVIKEL</sequence>
<dbReference type="EMBL" id="WELG01000157">
    <property type="protein sequence ID" value="KAB7520830.1"/>
    <property type="molecule type" value="Genomic_DNA"/>
</dbReference>
<accession>A0A6I1DX38</accession>